<dbReference type="GO" id="GO:0005634">
    <property type="term" value="C:nucleus"/>
    <property type="evidence" value="ECO:0007669"/>
    <property type="project" value="InterPro"/>
</dbReference>
<evidence type="ECO:0000313" key="6">
    <source>
        <dbReference type="Proteomes" id="UP000193642"/>
    </source>
</evidence>
<proteinExistence type="inferred from homology"/>
<protein>
    <submittedName>
        <fullName evidence="5">WD40 repeat-like protein</fullName>
    </submittedName>
</protein>
<dbReference type="PANTHER" id="PTHR10814:SF21">
    <property type="entry name" value="PROTEIN GROUCHO"/>
    <property type="match status" value="1"/>
</dbReference>
<dbReference type="PROSITE" id="PS50082">
    <property type="entry name" value="WD_REPEATS_2"/>
    <property type="match status" value="2"/>
</dbReference>
<dbReference type="GO" id="GO:0003714">
    <property type="term" value="F:transcription corepressor activity"/>
    <property type="evidence" value="ECO:0007669"/>
    <property type="project" value="TreeGrafter"/>
</dbReference>
<comment type="caution">
    <text evidence="5">The sequence shown here is derived from an EMBL/GenBank/DDBJ whole genome shotgun (WGS) entry which is preliminary data.</text>
</comment>
<gene>
    <name evidence="5" type="ORF">BCR33DRAFT_734591</name>
</gene>
<sequence length="214" mass="23589">MALSRPFKYLFSACLGSIKIWDVSVNMDEAPQVGTIELNKENNYIRAIKITPDGKTLVAGGEGQDPHIVAKLPTGGYDTYTLTISHDSRTVLIGGRDNCIQMWDLVTRQFIRTFQGHTGAVTCTTLSRDGKKLYSGSCDGTIRLWDMPTSQCLETFHFPSAVHSFDLNPLIPILTVGLEDGVVQRYLTRPGAESGEEEVVYWMLGVEVVGMGIK</sequence>
<dbReference type="Gene3D" id="2.130.10.10">
    <property type="entry name" value="YVTN repeat-like/Quinoprotein amine dehydrogenase"/>
    <property type="match status" value="1"/>
</dbReference>
<dbReference type="EMBL" id="MCGO01000008">
    <property type="protein sequence ID" value="ORY49813.1"/>
    <property type="molecule type" value="Genomic_DNA"/>
</dbReference>
<dbReference type="InterPro" id="IPR001680">
    <property type="entry name" value="WD40_rpt"/>
</dbReference>
<keyword evidence="6" id="KW-1185">Reference proteome</keyword>
<evidence type="ECO:0000256" key="2">
    <source>
        <dbReference type="ARBA" id="ARBA00022574"/>
    </source>
</evidence>
<dbReference type="AlphaFoldDB" id="A0A1Y2CS64"/>
<dbReference type="SUPFAM" id="SSF50978">
    <property type="entry name" value="WD40 repeat-like"/>
    <property type="match status" value="1"/>
</dbReference>
<reference evidence="5 6" key="1">
    <citation type="submission" date="2016-07" db="EMBL/GenBank/DDBJ databases">
        <title>Pervasive Adenine N6-methylation of Active Genes in Fungi.</title>
        <authorList>
            <consortium name="DOE Joint Genome Institute"/>
            <person name="Mondo S.J."/>
            <person name="Dannebaum R.O."/>
            <person name="Kuo R.C."/>
            <person name="Labutti K."/>
            <person name="Haridas S."/>
            <person name="Kuo A."/>
            <person name="Salamov A."/>
            <person name="Ahrendt S.R."/>
            <person name="Lipzen A."/>
            <person name="Sullivan W."/>
            <person name="Andreopoulos W.B."/>
            <person name="Clum A."/>
            <person name="Lindquist E."/>
            <person name="Daum C."/>
            <person name="Ramamoorthy G.K."/>
            <person name="Gryganskyi A."/>
            <person name="Culley D."/>
            <person name="Magnuson J.K."/>
            <person name="James T.Y."/>
            <person name="O'Malley M.A."/>
            <person name="Stajich J.E."/>
            <person name="Spatafora J.W."/>
            <person name="Visel A."/>
            <person name="Grigoriev I.V."/>
        </authorList>
    </citation>
    <scope>NUCLEOTIDE SEQUENCE [LARGE SCALE GENOMIC DNA]</scope>
    <source>
        <strain evidence="5 6">JEL800</strain>
    </source>
</reference>
<dbReference type="GO" id="GO:0005667">
    <property type="term" value="C:transcription regulator complex"/>
    <property type="evidence" value="ECO:0007669"/>
    <property type="project" value="TreeGrafter"/>
</dbReference>
<dbReference type="PROSITE" id="PS50294">
    <property type="entry name" value="WD_REPEATS_REGION"/>
    <property type="match status" value="1"/>
</dbReference>
<dbReference type="InterPro" id="IPR015943">
    <property type="entry name" value="WD40/YVTN_repeat-like_dom_sf"/>
</dbReference>
<evidence type="ECO:0000256" key="3">
    <source>
        <dbReference type="ARBA" id="ARBA00022737"/>
    </source>
</evidence>
<evidence type="ECO:0000256" key="4">
    <source>
        <dbReference type="PROSITE-ProRule" id="PRU00221"/>
    </source>
</evidence>
<dbReference type="InterPro" id="IPR036322">
    <property type="entry name" value="WD40_repeat_dom_sf"/>
</dbReference>
<accession>A0A1Y2CS64</accession>
<keyword evidence="2 4" id="KW-0853">WD repeat</keyword>
<evidence type="ECO:0000313" key="5">
    <source>
        <dbReference type="EMBL" id="ORY49813.1"/>
    </source>
</evidence>
<dbReference type="PROSITE" id="PS00678">
    <property type="entry name" value="WD_REPEATS_1"/>
    <property type="match status" value="2"/>
</dbReference>
<comment type="similarity">
    <text evidence="1">Belongs to the WD repeat Groucho/TLE family.</text>
</comment>
<dbReference type="Pfam" id="PF00400">
    <property type="entry name" value="WD40"/>
    <property type="match status" value="2"/>
</dbReference>
<dbReference type="STRING" id="329046.A0A1Y2CS64"/>
<dbReference type="SMART" id="SM00320">
    <property type="entry name" value="WD40"/>
    <property type="match status" value="3"/>
</dbReference>
<dbReference type="PANTHER" id="PTHR10814">
    <property type="entry name" value="TRANSDUCIN-LIKE ENHANCER PROTEIN"/>
    <property type="match status" value="1"/>
</dbReference>
<dbReference type="OrthoDB" id="10257301at2759"/>
<feature type="repeat" description="WD" evidence="4">
    <location>
        <begin position="114"/>
        <end position="155"/>
    </location>
</feature>
<evidence type="ECO:0000256" key="1">
    <source>
        <dbReference type="ARBA" id="ARBA00005969"/>
    </source>
</evidence>
<keyword evidence="3" id="KW-0677">Repeat</keyword>
<dbReference type="Proteomes" id="UP000193642">
    <property type="component" value="Unassembled WGS sequence"/>
</dbReference>
<dbReference type="InterPro" id="IPR019775">
    <property type="entry name" value="WD40_repeat_CS"/>
</dbReference>
<organism evidence="5 6">
    <name type="scientific">Rhizoclosmatium globosum</name>
    <dbReference type="NCBI Taxonomy" id="329046"/>
    <lineage>
        <taxon>Eukaryota</taxon>
        <taxon>Fungi</taxon>
        <taxon>Fungi incertae sedis</taxon>
        <taxon>Chytridiomycota</taxon>
        <taxon>Chytridiomycota incertae sedis</taxon>
        <taxon>Chytridiomycetes</taxon>
        <taxon>Chytridiales</taxon>
        <taxon>Chytriomycetaceae</taxon>
        <taxon>Rhizoclosmatium</taxon>
    </lineage>
</organism>
<feature type="repeat" description="WD" evidence="4">
    <location>
        <begin position="81"/>
        <end position="113"/>
    </location>
</feature>
<name>A0A1Y2CS64_9FUNG</name>
<dbReference type="InterPro" id="IPR009146">
    <property type="entry name" value="Groucho_enhance"/>
</dbReference>